<evidence type="ECO:0000313" key="4">
    <source>
        <dbReference type="Proteomes" id="UP000540685"/>
    </source>
</evidence>
<evidence type="ECO:0008006" key="5">
    <source>
        <dbReference type="Google" id="ProtNLM"/>
    </source>
</evidence>
<dbReference type="Proteomes" id="UP000540685">
    <property type="component" value="Unassembled WGS sequence"/>
</dbReference>
<feature type="region of interest" description="Disordered" evidence="1">
    <location>
        <begin position="53"/>
        <end position="119"/>
    </location>
</feature>
<dbReference type="AlphaFoldDB" id="A0A7W9MJ10"/>
<keyword evidence="2" id="KW-0732">Signal</keyword>
<dbReference type="RefSeq" id="WP_184544372.1">
    <property type="nucleotide sequence ID" value="NZ_JACHMP010000001.1"/>
</dbReference>
<gene>
    <name evidence="3" type="ORF">F4562_005223</name>
</gene>
<keyword evidence="4" id="KW-1185">Reference proteome</keyword>
<reference evidence="3 4" key="1">
    <citation type="submission" date="2020-08" db="EMBL/GenBank/DDBJ databases">
        <title>Sequencing the genomes of 1000 actinobacteria strains.</title>
        <authorList>
            <person name="Klenk H.-P."/>
        </authorList>
    </citation>
    <scope>NUCLEOTIDE SEQUENCE [LARGE SCALE GENOMIC DNA]</scope>
    <source>
        <strain evidence="3 4">DSM 46887</strain>
    </source>
</reference>
<evidence type="ECO:0000256" key="2">
    <source>
        <dbReference type="SAM" id="SignalP"/>
    </source>
</evidence>
<protein>
    <recommendedName>
        <fullName evidence="5">CBM-cenC domain-containing protein</fullName>
    </recommendedName>
</protein>
<comment type="caution">
    <text evidence="3">The sequence shown here is derived from an EMBL/GenBank/DDBJ whole genome shotgun (WGS) entry which is preliminary data.</text>
</comment>
<accession>A0A7W9MJ10</accession>
<proteinExistence type="predicted"/>
<name>A0A7W9MJ10_9ACTN</name>
<evidence type="ECO:0000313" key="3">
    <source>
        <dbReference type="EMBL" id="MBB5822161.1"/>
    </source>
</evidence>
<organism evidence="3 4">
    <name type="scientific">Streptosporangium becharense</name>
    <dbReference type="NCBI Taxonomy" id="1816182"/>
    <lineage>
        <taxon>Bacteria</taxon>
        <taxon>Bacillati</taxon>
        <taxon>Actinomycetota</taxon>
        <taxon>Actinomycetes</taxon>
        <taxon>Streptosporangiales</taxon>
        <taxon>Streptosporangiaceae</taxon>
        <taxon>Streptosporangium</taxon>
    </lineage>
</organism>
<dbReference type="Gene3D" id="2.60.120.260">
    <property type="entry name" value="Galactose-binding domain-like"/>
    <property type="match status" value="1"/>
</dbReference>
<sequence>MRRRTAATLAASLLCPLLLALTAPSAQADPAAPAVPAGPPGRVAAQPAGLFRAATGKDPDHPFSGKPGKKEEGKRKGEVEPYTPSELDRRALPAPPDGTPVAPATTRLKEPPAGFPTPTPPAPARGAAALPEVSVVGYFDEVTFEPGKLRLRGWALDEFAPATGLRVFAVGENGVRVWSVADKYRPDVGHGDHHGFDFTVPLPPGRGAHTVCVSAQAASTYTSLGCIGYDTRPFGMLEQHLRSVATPNGQFSVFRGWLIDPYTAGPAQLDVTVGGTPRLTASASAPHPKAAGAFPAFGPDHGYEVWVEHVSADGNHMVCVHSLSAGVRTMVACEDHDERHNPHGYLDEVGWQGENILVRGWAIDWDTTGPVSVTIRADGKVVKTVSANADRPDVAIRYPQYGPAHGFETTIPATLDGQEITVTAKNVSVGFDSEWKKRYDGSAGPCRCVRENFEEGTFDRSLYSPAHGGQITSDQARRVAGGHSVYAESPVTQEWHEFLWSDRTKLKLAPRTTYTVTFKYRLLGAEGTRTNPYFLVRSATGGFSKDLGVTSWSEPADGDVRSKTVTFTTGEFADYYLLWTLHNGGAMAVDDIVLNGPAQRG</sequence>
<dbReference type="EMBL" id="JACHMP010000001">
    <property type="protein sequence ID" value="MBB5822161.1"/>
    <property type="molecule type" value="Genomic_DNA"/>
</dbReference>
<feature type="signal peptide" evidence="2">
    <location>
        <begin position="1"/>
        <end position="28"/>
    </location>
</feature>
<feature type="chain" id="PRO_5030657955" description="CBM-cenC domain-containing protein" evidence="2">
    <location>
        <begin position="29"/>
        <end position="601"/>
    </location>
</feature>
<evidence type="ECO:0000256" key="1">
    <source>
        <dbReference type="SAM" id="MobiDB-lite"/>
    </source>
</evidence>
<feature type="compositionally biased region" description="Basic and acidic residues" evidence="1">
    <location>
        <begin position="55"/>
        <end position="79"/>
    </location>
</feature>